<feature type="transmembrane region" description="Helical" evidence="7">
    <location>
        <begin position="20"/>
        <end position="46"/>
    </location>
</feature>
<evidence type="ECO:0000259" key="8">
    <source>
        <dbReference type="Pfam" id="PF02687"/>
    </source>
</evidence>
<gene>
    <name evidence="10" type="ORF">S01H4_15268</name>
</gene>
<dbReference type="AlphaFoldDB" id="X1A5Q1"/>
<reference evidence="10" key="1">
    <citation type="journal article" date="2014" name="Front. Microbiol.">
        <title>High frequency of phylogenetically diverse reductive dehalogenase-homologous genes in deep subseafloor sedimentary metagenomes.</title>
        <authorList>
            <person name="Kawai M."/>
            <person name="Futagami T."/>
            <person name="Toyoda A."/>
            <person name="Takaki Y."/>
            <person name="Nishi S."/>
            <person name="Hori S."/>
            <person name="Arai W."/>
            <person name="Tsubouchi T."/>
            <person name="Morono Y."/>
            <person name="Uchiyama I."/>
            <person name="Ito T."/>
            <person name="Fujiyama A."/>
            <person name="Inagaki F."/>
            <person name="Takami H."/>
        </authorList>
    </citation>
    <scope>NUCLEOTIDE SEQUENCE</scope>
    <source>
        <strain evidence="10">Expedition CK06-06</strain>
    </source>
</reference>
<evidence type="ECO:0000256" key="7">
    <source>
        <dbReference type="SAM" id="Phobius"/>
    </source>
</evidence>
<dbReference type="InterPro" id="IPR003838">
    <property type="entry name" value="ABC3_permease_C"/>
</dbReference>
<organism evidence="10">
    <name type="scientific">marine sediment metagenome</name>
    <dbReference type="NCBI Taxonomy" id="412755"/>
    <lineage>
        <taxon>unclassified sequences</taxon>
        <taxon>metagenomes</taxon>
        <taxon>ecological metagenomes</taxon>
    </lineage>
</organism>
<dbReference type="EMBL" id="BART01006693">
    <property type="protein sequence ID" value="GAG68128.1"/>
    <property type="molecule type" value="Genomic_DNA"/>
</dbReference>
<sequence>MSYEMFIGLRYLKAKRKQTFVSLITLISIAGVMVGVTALIVVIAVMNGFKEDLRDKILGVTSHVVISRFDGNISKYQEVRAKVEEVSGVNAATPFIYTQVMISSRKAISGAVLRGIEPKTASKVINLPKNMRAGSLEELEAENKPEGMRATPGIILGNELARNIGASRGEPVTVISPLGRLTPLGRVPRSQTFRVAGIFDSGMYEYDSTIAYVSLWAAQRFLGIGDRVTGIEVRVDDIYEADRVARAVGKALGGYPYWSRDWMRMNKNLFSALKLEKIVMFIILTLIILVAAFNIVGTLIMVVIEKTRDIAILKSMGATRRSIMKIFMIEGAVIGLVGTLLGLLGGYTLCTLLATYKFIELPSDVY</sequence>
<evidence type="ECO:0000256" key="5">
    <source>
        <dbReference type="ARBA" id="ARBA00022989"/>
    </source>
</evidence>
<evidence type="ECO:0000256" key="3">
    <source>
        <dbReference type="ARBA" id="ARBA00022475"/>
    </source>
</evidence>
<dbReference type="Pfam" id="PF02687">
    <property type="entry name" value="FtsX"/>
    <property type="match status" value="1"/>
</dbReference>
<evidence type="ECO:0000256" key="2">
    <source>
        <dbReference type="ARBA" id="ARBA00022448"/>
    </source>
</evidence>
<dbReference type="GO" id="GO:0044874">
    <property type="term" value="P:lipoprotein localization to outer membrane"/>
    <property type="evidence" value="ECO:0007669"/>
    <property type="project" value="TreeGrafter"/>
</dbReference>
<feature type="transmembrane region" description="Helical" evidence="7">
    <location>
        <begin position="326"/>
        <end position="356"/>
    </location>
</feature>
<keyword evidence="4 7" id="KW-0812">Transmembrane</keyword>
<evidence type="ECO:0000313" key="10">
    <source>
        <dbReference type="EMBL" id="GAG68128.1"/>
    </source>
</evidence>
<feature type="non-terminal residue" evidence="10">
    <location>
        <position position="366"/>
    </location>
</feature>
<evidence type="ECO:0008006" key="11">
    <source>
        <dbReference type="Google" id="ProtNLM"/>
    </source>
</evidence>
<dbReference type="InterPro" id="IPR011925">
    <property type="entry name" value="LolCE_TM"/>
</dbReference>
<feature type="transmembrane region" description="Helical" evidence="7">
    <location>
        <begin position="278"/>
        <end position="305"/>
    </location>
</feature>
<name>X1A5Q1_9ZZZZ</name>
<evidence type="ECO:0000259" key="9">
    <source>
        <dbReference type="Pfam" id="PF12704"/>
    </source>
</evidence>
<accession>X1A5Q1</accession>
<dbReference type="GO" id="GO:0098797">
    <property type="term" value="C:plasma membrane protein complex"/>
    <property type="evidence" value="ECO:0007669"/>
    <property type="project" value="TreeGrafter"/>
</dbReference>
<keyword evidence="6 7" id="KW-0472">Membrane</keyword>
<dbReference type="GO" id="GO:0042953">
    <property type="term" value="P:lipoprotein transport"/>
    <property type="evidence" value="ECO:0007669"/>
    <property type="project" value="InterPro"/>
</dbReference>
<feature type="domain" description="ABC3 transporter permease C-terminal" evidence="8">
    <location>
        <begin position="281"/>
        <end position="353"/>
    </location>
</feature>
<evidence type="ECO:0000256" key="6">
    <source>
        <dbReference type="ARBA" id="ARBA00023136"/>
    </source>
</evidence>
<feature type="domain" description="MacB-like periplasmic core" evidence="9">
    <location>
        <begin position="25"/>
        <end position="249"/>
    </location>
</feature>
<dbReference type="InterPro" id="IPR025857">
    <property type="entry name" value="MacB_PCD"/>
</dbReference>
<protein>
    <recommendedName>
        <fullName evidence="11">ABC3 transporter permease protein domain-containing protein</fullName>
    </recommendedName>
</protein>
<dbReference type="PANTHER" id="PTHR30489:SF0">
    <property type="entry name" value="LIPOPROTEIN-RELEASING SYSTEM TRANSMEMBRANE PROTEIN LOLE"/>
    <property type="match status" value="1"/>
</dbReference>
<dbReference type="NCBIfam" id="TIGR02212">
    <property type="entry name" value="lolCE"/>
    <property type="match status" value="1"/>
</dbReference>
<proteinExistence type="predicted"/>
<evidence type="ECO:0000256" key="1">
    <source>
        <dbReference type="ARBA" id="ARBA00004651"/>
    </source>
</evidence>
<dbReference type="InterPro" id="IPR051447">
    <property type="entry name" value="Lipoprotein-release_system"/>
</dbReference>
<dbReference type="PANTHER" id="PTHR30489">
    <property type="entry name" value="LIPOPROTEIN-RELEASING SYSTEM TRANSMEMBRANE PROTEIN LOLE"/>
    <property type="match status" value="1"/>
</dbReference>
<dbReference type="Pfam" id="PF12704">
    <property type="entry name" value="MacB_PCD"/>
    <property type="match status" value="1"/>
</dbReference>
<keyword evidence="3" id="KW-1003">Cell membrane</keyword>
<evidence type="ECO:0000256" key="4">
    <source>
        <dbReference type="ARBA" id="ARBA00022692"/>
    </source>
</evidence>
<keyword evidence="2" id="KW-0813">Transport</keyword>
<keyword evidence="5 7" id="KW-1133">Transmembrane helix</keyword>
<comment type="subcellular location">
    <subcellularLocation>
        <location evidence="1">Cell membrane</location>
        <topology evidence="1">Multi-pass membrane protein</topology>
    </subcellularLocation>
</comment>
<comment type="caution">
    <text evidence="10">The sequence shown here is derived from an EMBL/GenBank/DDBJ whole genome shotgun (WGS) entry which is preliminary data.</text>
</comment>